<feature type="region of interest" description="Disordered" evidence="1">
    <location>
        <begin position="415"/>
        <end position="437"/>
    </location>
</feature>
<feature type="compositionally biased region" description="Basic and acidic residues" evidence="1">
    <location>
        <begin position="415"/>
        <end position="427"/>
    </location>
</feature>
<reference evidence="2" key="1">
    <citation type="submission" date="2021-02" db="EMBL/GenBank/DDBJ databases">
        <authorList>
            <person name="Nowell W R."/>
        </authorList>
    </citation>
    <scope>NUCLEOTIDE SEQUENCE</scope>
    <source>
        <strain evidence="2">Ploen Becks lab</strain>
    </source>
</reference>
<protein>
    <submittedName>
        <fullName evidence="2">Uncharacterized protein</fullName>
    </submittedName>
</protein>
<evidence type="ECO:0000256" key="1">
    <source>
        <dbReference type="SAM" id="MobiDB-lite"/>
    </source>
</evidence>
<feature type="region of interest" description="Disordered" evidence="1">
    <location>
        <begin position="173"/>
        <end position="208"/>
    </location>
</feature>
<feature type="compositionally biased region" description="Basic and acidic residues" evidence="1">
    <location>
        <begin position="173"/>
        <end position="182"/>
    </location>
</feature>
<evidence type="ECO:0000313" key="3">
    <source>
        <dbReference type="Proteomes" id="UP000663879"/>
    </source>
</evidence>
<dbReference type="AlphaFoldDB" id="A0A813NL42"/>
<evidence type="ECO:0000313" key="2">
    <source>
        <dbReference type="EMBL" id="CAF0738096.1"/>
    </source>
</evidence>
<feature type="compositionally biased region" description="Acidic residues" evidence="1">
    <location>
        <begin position="197"/>
        <end position="208"/>
    </location>
</feature>
<dbReference type="Pfam" id="PF15769">
    <property type="entry name" value="DUF4698"/>
    <property type="match status" value="2"/>
</dbReference>
<feature type="region of interest" description="Disordered" evidence="1">
    <location>
        <begin position="278"/>
        <end position="315"/>
    </location>
</feature>
<gene>
    <name evidence="2" type="ORF">OXX778_LOCUS3237</name>
</gene>
<keyword evidence="3" id="KW-1185">Reference proteome</keyword>
<name>A0A813NL42_9BILA</name>
<feature type="compositionally biased region" description="Polar residues" evidence="1">
    <location>
        <begin position="304"/>
        <end position="315"/>
    </location>
</feature>
<proteinExistence type="predicted"/>
<dbReference type="Proteomes" id="UP000663879">
    <property type="component" value="Unassembled WGS sequence"/>
</dbReference>
<dbReference type="InterPro" id="IPR031526">
    <property type="entry name" value="DUF4698"/>
</dbReference>
<dbReference type="OrthoDB" id="10017343at2759"/>
<dbReference type="PANTHER" id="PTHR34754">
    <property type="entry name" value="COILED-COIL DOMAIN-CONTAINING PROTEIN 60"/>
    <property type="match status" value="1"/>
</dbReference>
<accession>A0A813NL42</accession>
<dbReference type="EMBL" id="CAJNOC010000280">
    <property type="protein sequence ID" value="CAF0738096.1"/>
    <property type="molecule type" value="Genomic_DNA"/>
</dbReference>
<comment type="caution">
    <text evidence="2">The sequence shown here is derived from an EMBL/GenBank/DDBJ whole genome shotgun (WGS) entry which is preliminary data.</text>
</comment>
<dbReference type="PANTHER" id="PTHR34754:SF1">
    <property type="entry name" value="COILED-COIL DOMAIN-CONTAINING PROTEIN 60"/>
    <property type="match status" value="1"/>
</dbReference>
<organism evidence="2 3">
    <name type="scientific">Brachionus calyciflorus</name>
    <dbReference type="NCBI Taxonomy" id="104777"/>
    <lineage>
        <taxon>Eukaryota</taxon>
        <taxon>Metazoa</taxon>
        <taxon>Spiralia</taxon>
        <taxon>Gnathifera</taxon>
        <taxon>Rotifera</taxon>
        <taxon>Eurotatoria</taxon>
        <taxon>Monogononta</taxon>
        <taxon>Pseudotrocha</taxon>
        <taxon>Ploima</taxon>
        <taxon>Brachionidae</taxon>
        <taxon>Brachionus</taxon>
    </lineage>
</organism>
<sequence>MRSEMIRNEIADPRTFIKPIPLQLPSHKGVKIQARSFNVYNATIPLRDEIRKENYNRRKDQLSSMGFKTPVNMPYKVLGEPLFLNYKSAALHAVGQYETDEKENMVKESQNMNLNSNKAQTTQKANTKQTFSFRNYKKNKELLSLNDEVNRTKYFIHRVKLGHSLFDLLKNEEEKRNKKASSETKSIQMSIRPMKDSDDEFEQESEEELIDSYNEHQHHNQNYASSEQAESAHNSFANNRSNLVTPFNSENNNSALNNYDRVSKSRLALRDDINVSKISNSNSNRPQTYPANGIYRKNKRPFTVPSNKSTSIMSSYRQKSSIKKAKEETKPYAPVYSSLLSKDEAYLMDKPTLTRQLCILIWLLESINAEPNTISPLNTCFSINELGGEKLSYKEIKMKNEIEKRYQDFIKEDKKKDENKRDKEKNRYRAKRSRAKNEIDQVAQEQDLILNIENLNEEDTDQFKENQKNLDDMSALFDSSFADEDLKQPTKKFNLADITLTLMNMPEGAREKISSGQNLDNDHLESTRVSISLSNLDLMATNREFLNPNTINENSAFVTGQTDPKRLLQYKSSITTNTANLRQKRFSKKRESTVLNKIQKPVQTIADHELELIKIGNVEEMERIFNKTVSTHERRNSKSLKATTGPIRALWTEKVIDFQNNASSIKKYERLMEIKKHFENLMDENRIDVHQRIEELVKKRMTTCSIKYSNMNLNEPGLHNMLNRMNRSVIDYYKYEDMKVTPDPKYYEWFTELESLIENYYNRNDFILGKLLDKLAIYGKLNSKKQNELAFFRVLETLEIWELLSPDVMSSVEFCREKILEIQVEEFENWFKTKHPEHFVSRLPASASQASNTNKNEDNKDKK</sequence>
<feature type="region of interest" description="Disordered" evidence="1">
    <location>
        <begin position="844"/>
        <end position="863"/>
    </location>
</feature>